<evidence type="ECO:0000259" key="2">
    <source>
        <dbReference type="Pfam" id="PF10342"/>
    </source>
</evidence>
<sequence length="109" mass="11986">MLASFNTAVTARLTLFSQDKLARSTLLRRHQHDERLASTSTEPQQGAKLDFSGSNTISWTLVDTDPVTFEIILVSPSNSTITQSVITESVNTTKNKYSFSNFVTSVGDN</sequence>
<gene>
    <name evidence="3" type="ORF">DHEL01_v210294</name>
</gene>
<evidence type="ECO:0000313" key="4">
    <source>
        <dbReference type="Proteomes" id="UP000094444"/>
    </source>
</evidence>
<dbReference type="EMBL" id="MAVT02001309">
    <property type="protein sequence ID" value="POS71313.1"/>
    <property type="molecule type" value="Genomic_DNA"/>
</dbReference>
<protein>
    <recommendedName>
        <fullName evidence="2">Yeast cell wall synthesis Kre9/Knh1-like N-terminal domain-containing protein</fullName>
    </recommendedName>
</protein>
<accession>A0A2P5HM17</accession>
<dbReference type="AlphaFoldDB" id="A0A2P5HM17"/>
<dbReference type="InParanoid" id="A0A2P5HM17"/>
<dbReference type="OrthoDB" id="5316007at2759"/>
<reference evidence="3" key="1">
    <citation type="submission" date="2017-09" db="EMBL/GenBank/DDBJ databases">
        <title>Polyketide synthases of a Diaporthe helianthi virulent isolate.</title>
        <authorList>
            <person name="Baroncelli R."/>
        </authorList>
    </citation>
    <scope>NUCLEOTIDE SEQUENCE [LARGE SCALE GENOMIC DNA]</scope>
    <source>
        <strain evidence="3">7/96</strain>
    </source>
</reference>
<keyword evidence="1" id="KW-0732">Signal</keyword>
<feature type="domain" description="Yeast cell wall synthesis Kre9/Knh1-like N-terminal" evidence="2">
    <location>
        <begin position="42"/>
        <end position="101"/>
    </location>
</feature>
<organism evidence="3 4">
    <name type="scientific">Diaporthe helianthi</name>
    <dbReference type="NCBI Taxonomy" id="158607"/>
    <lineage>
        <taxon>Eukaryota</taxon>
        <taxon>Fungi</taxon>
        <taxon>Dikarya</taxon>
        <taxon>Ascomycota</taxon>
        <taxon>Pezizomycotina</taxon>
        <taxon>Sordariomycetes</taxon>
        <taxon>Sordariomycetidae</taxon>
        <taxon>Diaporthales</taxon>
        <taxon>Diaporthaceae</taxon>
        <taxon>Diaporthe</taxon>
    </lineage>
</organism>
<comment type="caution">
    <text evidence="3">The sequence shown here is derived from an EMBL/GenBank/DDBJ whole genome shotgun (WGS) entry which is preliminary data.</text>
</comment>
<proteinExistence type="predicted"/>
<dbReference type="Proteomes" id="UP000094444">
    <property type="component" value="Unassembled WGS sequence"/>
</dbReference>
<evidence type="ECO:0000313" key="3">
    <source>
        <dbReference type="EMBL" id="POS71313.1"/>
    </source>
</evidence>
<keyword evidence="4" id="KW-1185">Reference proteome</keyword>
<dbReference type="Pfam" id="PF10342">
    <property type="entry name" value="Kre9_KNH"/>
    <property type="match status" value="1"/>
</dbReference>
<evidence type="ECO:0000256" key="1">
    <source>
        <dbReference type="ARBA" id="ARBA00022729"/>
    </source>
</evidence>
<name>A0A2P5HM17_DIAHE</name>
<dbReference type="InterPro" id="IPR018466">
    <property type="entry name" value="Kre9/Knh1-like_N"/>
</dbReference>